<dbReference type="AlphaFoldDB" id="A0A0W8I464"/>
<protein>
    <recommendedName>
        <fullName evidence="1">Amine oxidase domain-containing protein</fullName>
    </recommendedName>
</protein>
<dbReference type="GO" id="GO:0016491">
    <property type="term" value="F:oxidoreductase activity"/>
    <property type="evidence" value="ECO:0007669"/>
    <property type="project" value="InterPro"/>
</dbReference>
<dbReference type="Gene3D" id="3.50.50.60">
    <property type="entry name" value="FAD/NAD(P)-binding domain"/>
    <property type="match status" value="1"/>
</dbReference>
<reference evidence="2 3" key="1">
    <citation type="submission" date="2015-12" db="EMBL/GenBank/DDBJ databases">
        <title>Serinicoccus chungangenesis strain CD08_5 genome sequencing and assembly.</title>
        <authorList>
            <person name="Chander A.M."/>
            <person name="Kaur G."/>
            <person name="Nair G.R."/>
            <person name="Dhawan D.K."/>
            <person name="Kochhar R.K."/>
            <person name="Mayilraj S."/>
            <person name="Bhadada S.K."/>
        </authorList>
    </citation>
    <scope>NUCLEOTIDE SEQUENCE [LARGE SCALE GENOMIC DNA]</scope>
    <source>
        <strain evidence="2 3">CD08_5</strain>
    </source>
</reference>
<dbReference type="STRING" id="767452.AVL62_14610"/>
<dbReference type="Proteomes" id="UP000054837">
    <property type="component" value="Unassembled WGS sequence"/>
</dbReference>
<evidence type="ECO:0000259" key="1">
    <source>
        <dbReference type="Pfam" id="PF01593"/>
    </source>
</evidence>
<name>A0A0W8I464_9MICO</name>
<comment type="caution">
    <text evidence="2">The sequence shown here is derived from an EMBL/GenBank/DDBJ whole genome shotgun (WGS) entry which is preliminary data.</text>
</comment>
<dbReference type="PANTHER" id="PTHR42841">
    <property type="entry name" value="AMINE OXIDASE"/>
    <property type="match status" value="1"/>
</dbReference>
<feature type="domain" description="Amine oxidase" evidence="1">
    <location>
        <begin position="14"/>
        <end position="406"/>
    </location>
</feature>
<sequence length="420" mass="44390">MSPSVEVVVVGAGLAGLTCARALQDQGVGVRVLEAGDAVGGRIRTDEVDGFLLDRGFQVLNPAYPALRPHVDLDALDLQSFRAGLAIRSERTESLLVMADPRREPQLIGQTMRSGKLHPAALGALARWAAPALRVDWALRNEREDLSRRESMDRAGLQGPLRRVVDTFLSGVVLEDDGSTSTAFTHMLTRMFARGKPGLPERGMQALPEQLAAGLDTPVELGTEVVSVGPGRVETAGGEQITADLVVVATGAEAAAALTGRETAPGKGVTTHWFAVDEAPTEHAMLVVDQRTDPGPVINTAVLSNAAPSYAPPGRHLVVSSCLLRPGQEPVTDAQVSAQLAGIYGVPTEGWELLRRDDIPYALPAQPAPLNVREALEVEPGLIMAGDHLDTGSIQGAMVSGRRAAEGYLQRRAGELAHQG</sequence>
<dbReference type="InterPro" id="IPR002937">
    <property type="entry name" value="Amino_oxidase"/>
</dbReference>
<evidence type="ECO:0000313" key="2">
    <source>
        <dbReference type="EMBL" id="KUG52803.1"/>
    </source>
</evidence>
<dbReference type="EMBL" id="LQBL01000029">
    <property type="protein sequence ID" value="KUG52803.1"/>
    <property type="molecule type" value="Genomic_DNA"/>
</dbReference>
<dbReference type="OrthoDB" id="9767561at2"/>
<dbReference type="InterPro" id="IPR036188">
    <property type="entry name" value="FAD/NAD-bd_sf"/>
</dbReference>
<gene>
    <name evidence="2" type="ORF">AVL62_14610</name>
</gene>
<dbReference type="RefSeq" id="WP_058891877.1">
    <property type="nucleotide sequence ID" value="NZ_LQBL01000029.1"/>
</dbReference>
<keyword evidence="3" id="KW-1185">Reference proteome</keyword>
<dbReference type="Pfam" id="PF01593">
    <property type="entry name" value="Amino_oxidase"/>
    <property type="match status" value="1"/>
</dbReference>
<accession>A0A0W8I464</accession>
<proteinExistence type="predicted"/>
<evidence type="ECO:0000313" key="3">
    <source>
        <dbReference type="Proteomes" id="UP000054837"/>
    </source>
</evidence>
<dbReference type="SUPFAM" id="SSF51905">
    <property type="entry name" value="FAD/NAD(P)-binding domain"/>
    <property type="match status" value="1"/>
</dbReference>
<organism evidence="2 3">
    <name type="scientific">Serinicoccus chungangensis</name>
    <dbReference type="NCBI Taxonomy" id="767452"/>
    <lineage>
        <taxon>Bacteria</taxon>
        <taxon>Bacillati</taxon>
        <taxon>Actinomycetota</taxon>
        <taxon>Actinomycetes</taxon>
        <taxon>Micrococcales</taxon>
        <taxon>Ornithinimicrobiaceae</taxon>
        <taxon>Serinicoccus</taxon>
    </lineage>
</organism>